<protein>
    <recommendedName>
        <fullName evidence="3">DUF6535 domain-containing protein</fullName>
    </recommendedName>
</protein>
<keyword evidence="2" id="KW-1133">Transmembrane helix</keyword>
<evidence type="ECO:0000259" key="3">
    <source>
        <dbReference type="Pfam" id="PF20153"/>
    </source>
</evidence>
<feature type="compositionally biased region" description="Basic residues" evidence="1">
    <location>
        <begin position="1"/>
        <end position="13"/>
    </location>
</feature>
<dbReference type="Pfam" id="PF20153">
    <property type="entry name" value="DUF6535"/>
    <property type="match status" value="1"/>
</dbReference>
<evidence type="ECO:0000313" key="4">
    <source>
        <dbReference type="EMBL" id="KAJ7194388.1"/>
    </source>
</evidence>
<evidence type="ECO:0000256" key="2">
    <source>
        <dbReference type="SAM" id="Phobius"/>
    </source>
</evidence>
<feature type="domain" description="DUF6535" evidence="3">
    <location>
        <begin position="78"/>
        <end position="177"/>
    </location>
</feature>
<comment type="caution">
    <text evidence="4">The sequence shown here is derived from an EMBL/GenBank/DDBJ whole genome shotgun (WGS) entry which is preliminary data.</text>
</comment>
<reference evidence="4" key="1">
    <citation type="submission" date="2023-03" db="EMBL/GenBank/DDBJ databases">
        <title>Massive genome expansion in bonnet fungi (Mycena s.s.) driven by repeated elements and novel gene families across ecological guilds.</title>
        <authorList>
            <consortium name="Lawrence Berkeley National Laboratory"/>
            <person name="Harder C.B."/>
            <person name="Miyauchi S."/>
            <person name="Viragh M."/>
            <person name="Kuo A."/>
            <person name="Thoen E."/>
            <person name="Andreopoulos B."/>
            <person name="Lu D."/>
            <person name="Skrede I."/>
            <person name="Drula E."/>
            <person name="Henrissat B."/>
            <person name="Morin E."/>
            <person name="Kohler A."/>
            <person name="Barry K."/>
            <person name="LaButti K."/>
            <person name="Morin E."/>
            <person name="Salamov A."/>
            <person name="Lipzen A."/>
            <person name="Mereny Z."/>
            <person name="Hegedus B."/>
            <person name="Baldrian P."/>
            <person name="Stursova M."/>
            <person name="Weitz H."/>
            <person name="Taylor A."/>
            <person name="Grigoriev I.V."/>
            <person name="Nagy L.G."/>
            <person name="Martin F."/>
            <person name="Kauserud H."/>
        </authorList>
    </citation>
    <scope>NUCLEOTIDE SEQUENCE</scope>
    <source>
        <strain evidence="4">9144</strain>
    </source>
</reference>
<sequence>MAARKRRSQRRFARSANEAESQRPAPIIERTQRMWKMLMASVRQVWRRKKGDSPYTMPGELPDGNPFKQYCVDDAAVWKLYMIQAKVFDDNLGDVFNSDLDSLLIFAALFSAILAAFLIEIRKGLQEDLQMNTNMLLTTLIKNLHNSTGPQIPTSTNFEPSSSTVWVNGLWFPSLMF</sequence>
<name>A0AAD6XZV3_9AGAR</name>
<dbReference type="InterPro" id="IPR045338">
    <property type="entry name" value="DUF6535"/>
</dbReference>
<keyword evidence="2" id="KW-0812">Transmembrane</keyword>
<proteinExistence type="predicted"/>
<keyword evidence="5" id="KW-1185">Reference proteome</keyword>
<gene>
    <name evidence="4" type="ORF">GGX14DRAFT_576333</name>
</gene>
<accession>A0AAD6XZV3</accession>
<feature type="transmembrane region" description="Helical" evidence="2">
    <location>
        <begin position="103"/>
        <end position="121"/>
    </location>
</feature>
<feature type="region of interest" description="Disordered" evidence="1">
    <location>
        <begin position="1"/>
        <end position="23"/>
    </location>
</feature>
<evidence type="ECO:0000313" key="5">
    <source>
        <dbReference type="Proteomes" id="UP001219525"/>
    </source>
</evidence>
<keyword evidence="2" id="KW-0472">Membrane</keyword>
<dbReference type="Proteomes" id="UP001219525">
    <property type="component" value="Unassembled WGS sequence"/>
</dbReference>
<evidence type="ECO:0000256" key="1">
    <source>
        <dbReference type="SAM" id="MobiDB-lite"/>
    </source>
</evidence>
<dbReference type="AlphaFoldDB" id="A0AAD6XZV3"/>
<organism evidence="4 5">
    <name type="scientific">Mycena pura</name>
    <dbReference type="NCBI Taxonomy" id="153505"/>
    <lineage>
        <taxon>Eukaryota</taxon>
        <taxon>Fungi</taxon>
        <taxon>Dikarya</taxon>
        <taxon>Basidiomycota</taxon>
        <taxon>Agaricomycotina</taxon>
        <taxon>Agaricomycetes</taxon>
        <taxon>Agaricomycetidae</taxon>
        <taxon>Agaricales</taxon>
        <taxon>Marasmiineae</taxon>
        <taxon>Mycenaceae</taxon>
        <taxon>Mycena</taxon>
    </lineage>
</organism>
<dbReference type="EMBL" id="JARJCW010000098">
    <property type="protein sequence ID" value="KAJ7194388.1"/>
    <property type="molecule type" value="Genomic_DNA"/>
</dbReference>